<organism evidence="1 2">
    <name type="scientific">Nocardioides endophyticus</name>
    <dbReference type="NCBI Taxonomy" id="1353775"/>
    <lineage>
        <taxon>Bacteria</taxon>
        <taxon>Bacillati</taxon>
        <taxon>Actinomycetota</taxon>
        <taxon>Actinomycetes</taxon>
        <taxon>Propionibacteriales</taxon>
        <taxon>Nocardioidaceae</taxon>
        <taxon>Nocardioides</taxon>
    </lineage>
</organism>
<protein>
    <recommendedName>
        <fullName evidence="3">Ig-like domain repeat protein</fullName>
    </recommendedName>
</protein>
<proteinExistence type="predicted"/>
<name>A0ABP8Z7Q2_9ACTN</name>
<comment type="caution">
    <text evidence="1">The sequence shown here is derived from an EMBL/GenBank/DDBJ whole genome shotgun (WGS) entry which is preliminary data.</text>
</comment>
<evidence type="ECO:0000313" key="1">
    <source>
        <dbReference type="EMBL" id="GAA4748853.1"/>
    </source>
</evidence>
<keyword evidence="2" id="KW-1185">Reference proteome</keyword>
<accession>A0ABP8Z7Q2</accession>
<gene>
    <name evidence="1" type="ORF">GCM10023350_37290</name>
</gene>
<evidence type="ECO:0008006" key="3">
    <source>
        <dbReference type="Google" id="ProtNLM"/>
    </source>
</evidence>
<dbReference type="Proteomes" id="UP001499882">
    <property type="component" value="Unassembled WGS sequence"/>
</dbReference>
<evidence type="ECO:0000313" key="2">
    <source>
        <dbReference type="Proteomes" id="UP001499882"/>
    </source>
</evidence>
<sequence>MQLPAGLKPGGHAIAATYRGTVGVARSSGCGRVTVTKAKPKIVATLARKSISRAQHARVRVLATIPNATPGSYAVGRIVVRDGGRVVKRLALRQAAKGRLTVTLPLLAKGRHAITIRLQGTALQVAAVSGDRTLRVR</sequence>
<reference evidence="2" key="1">
    <citation type="journal article" date="2019" name="Int. J. Syst. Evol. Microbiol.">
        <title>The Global Catalogue of Microorganisms (GCM) 10K type strain sequencing project: providing services to taxonomists for standard genome sequencing and annotation.</title>
        <authorList>
            <consortium name="The Broad Institute Genomics Platform"/>
            <consortium name="The Broad Institute Genome Sequencing Center for Infectious Disease"/>
            <person name="Wu L."/>
            <person name="Ma J."/>
        </authorList>
    </citation>
    <scope>NUCLEOTIDE SEQUENCE [LARGE SCALE GENOMIC DNA]</scope>
    <source>
        <strain evidence="2">JCM 18532</strain>
    </source>
</reference>
<dbReference type="RefSeq" id="WP_345528441.1">
    <property type="nucleotide sequence ID" value="NZ_BAABKN010000023.1"/>
</dbReference>
<dbReference type="EMBL" id="BAABKN010000023">
    <property type="protein sequence ID" value="GAA4748853.1"/>
    <property type="molecule type" value="Genomic_DNA"/>
</dbReference>